<dbReference type="SMART" id="SM00387">
    <property type="entry name" value="HATPase_c"/>
    <property type="match status" value="1"/>
</dbReference>
<accession>A0A3P1BGB0</accession>
<keyword evidence="3" id="KW-0597">Phosphoprotein</keyword>
<dbReference type="InterPro" id="IPR036890">
    <property type="entry name" value="HATPase_C_sf"/>
</dbReference>
<evidence type="ECO:0000256" key="1">
    <source>
        <dbReference type="ARBA" id="ARBA00000085"/>
    </source>
</evidence>
<evidence type="ECO:0000313" key="11">
    <source>
        <dbReference type="EMBL" id="RRB00121.1"/>
    </source>
</evidence>
<evidence type="ECO:0000256" key="4">
    <source>
        <dbReference type="ARBA" id="ARBA00022679"/>
    </source>
</evidence>
<dbReference type="OrthoDB" id="613787at2"/>
<dbReference type="InterPro" id="IPR050482">
    <property type="entry name" value="Sensor_HK_TwoCompSys"/>
</dbReference>
<sequence length="665" mass="76069">MLFRTNRMPFRFLFLVFFAGICGTSLYARPPILLSPSASKYVIGQQVDYLTDTLGKLTIDEVRNPARERFFKPGLQTVPNMVFSNSSYWFRFQVSNRDFRPDSRYLFEIGFGNIKEINLYLVDSKGKTTVFRAGDQLGRASRPISFNTYVFQLPLQPGELYTAYLHINNRKLHSYFPLIIWEEKRFQDYAQPASLLWGFYWGTLCLMFLYHVVIWLFTHIRSYLYLALYLLSYMFYEACRGSNLGPRYLWPDSVWLAEHGLGLFSAGVFLTFIIFYAQALNLRKATPRLYYALWILCGISIVLVVVNLLELFPLSLQLIALVSSCPLVVGMFVAGLLTWRQGQTASRFYVIASMCYALGFTFFVLNRVGIIPGTGFLIHYSQNIGSLFEFTFMSVGLAAYIRNERWARRLTERQREIEALAAYEQQLRKKIEMEEALIAGQIQERRRVADELHDQLGSVLFSIRTRLSELSNSEKPPTIDRPALHSLLQSIQDAYDGIRLIAHNFWPDELEERGLGSSLQQLTSSLNRAGKTSFVLQLSGLEEQLHRLAKFHIYCVCLELVTNILKHAQASEATIRFTADDARQFLKLSVRDDGTGFEPEQFPQGKGIRSIHERVEQMNGTLAISNLPDEGGTWVQIKIPMATSPEFPTPALGYQLTGPVVVPAR</sequence>
<dbReference type="Pfam" id="PF07730">
    <property type="entry name" value="HisKA_3"/>
    <property type="match status" value="1"/>
</dbReference>
<dbReference type="InterPro" id="IPR011623">
    <property type="entry name" value="7TMR_DISM_rcpt_extracell_dom1"/>
</dbReference>
<dbReference type="AlphaFoldDB" id="A0A3P1BGB0"/>
<dbReference type="GO" id="GO:0000155">
    <property type="term" value="F:phosphorelay sensor kinase activity"/>
    <property type="evidence" value="ECO:0007669"/>
    <property type="project" value="InterPro"/>
</dbReference>
<feature type="domain" description="Histidine kinase" evidence="10">
    <location>
        <begin position="447"/>
        <end position="643"/>
    </location>
</feature>
<keyword evidence="7" id="KW-0067">ATP-binding</keyword>
<evidence type="ECO:0000256" key="7">
    <source>
        <dbReference type="ARBA" id="ARBA00022840"/>
    </source>
</evidence>
<dbReference type="Pfam" id="PF07695">
    <property type="entry name" value="7TMR-DISM_7TM"/>
    <property type="match status" value="1"/>
</dbReference>
<dbReference type="GO" id="GO:0046983">
    <property type="term" value="F:protein dimerization activity"/>
    <property type="evidence" value="ECO:0007669"/>
    <property type="project" value="InterPro"/>
</dbReference>
<dbReference type="Gene3D" id="3.30.565.10">
    <property type="entry name" value="Histidine kinase-like ATPase, C-terminal domain"/>
    <property type="match status" value="1"/>
</dbReference>
<keyword evidence="8" id="KW-0902">Two-component regulatory system</keyword>
<comment type="caution">
    <text evidence="11">The sequence shown here is derived from an EMBL/GenBank/DDBJ whole genome shotgun (WGS) entry which is preliminary data.</text>
</comment>
<dbReference type="EMBL" id="RQJO01000011">
    <property type="protein sequence ID" value="RRB00121.1"/>
    <property type="molecule type" value="Genomic_DNA"/>
</dbReference>
<dbReference type="Pfam" id="PF02518">
    <property type="entry name" value="HATPase_c"/>
    <property type="match status" value="1"/>
</dbReference>
<keyword evidence="12" id="KW-1185">Reference proteome</keyword>
<dbReference type="Proteomes" id="UP000271925">
    <property type="component" value="Unassembled WGS sequence"/>
</dbReference>
<name>A0A3P1BGB0_9BACT</name>
<evidence type="ECO:0000256" key="6">
    <source>
        <dbReference type="ARBA" id="ARBA00022777"/>
    </source>
</evidence>
<evidence type="ECO:0000259" key="10">
    <source>
        <dbReference type="PROSITE" id="PS50109"/>
    </source>
</evidence>
<comment type="catalytic activity">
    <reaction evidence="1">
        <text>ATP + protein L-histidine = ADP + protein N-phospho-L-histidine.</text>
        <dbReference type="EC" id="2.7.13.3"/>
    </reaction>
</comment>
<evidence type="ECO:0000256" key="5">
    <source>
        <dbReference type="ARBA" id="ARBA00022741"/>
    </source>
</evidence>
<dbReference type="EC" id="2.7.13.3" evidence="2"/>
<dbReference type="PANTHER" id="PTHR24421">
    <property type="entry name" value="NITRATE/NITRITE SENSOR PROTEIN NARX-RELATED"/>
    <property type="match status" value="1"/>
</dbReference>
<dbReference type="PROSITE" id="PS50109">
    <property type="entry name" value="HIS_KIN"/>
    <property type="match status" value="1"/>
</dbReference>
<dbReference type="InterPro" id="IPR011622">
    <property type="entry name" value="7TMR_DISM_rcpt_extracell_dom2"/>
</dbReference>
<evidence type="ECO:0000256" key="9">
    <source>
        <dbReference type="SAM" id="Phobius"/>
    </source>
</evidence>
<dbReference type="SUPFAM" id="SSF55874">
    <property type="entry name" value="ATPase domain of HSP90 chaperone/DNA topoisomerase II/histidine kinase"/>
    <property type="match status" value="1"/>
</dbReference>
<evidence type="ECO:0000313" key="12">
    <source>
        <dbReference type="Proteomes" id="UP000271925"/>
    </source>
</evidence>
<keyword evidence="4" id="KW-0808">Transferase</keyword>
<dbReference type="InterPro" id="IPR011712">
    <property type="entry name" value="Sig_transdc_His_kin_sub3_dim/P"/>
</dbReference>
<evidence type="ECO:0000256" key="8">
    <source>
        <dbReference type="ARBA" id="ARBA00023012"/>
    </source>
</evidence>
<dbReference type="InterPro" id="IPR005467">
    <property type="entry name" value="His_kinase_dom"/>
</dbReference>
<feature type="transmembrane region" description="Helical" evidence="9">
    <location>
        <begin position="195"/>
        <end position="216"/>
    </location>
</feature>
<dbReference type="CDD" id="cd16917">
    <property type="entry name" value="HATPase_UhpB-NarQ-NarX-like"/>
    <property type="match status" value="1"/>
</dbReference>
<proteinExistence type="predicted"/>
<keyword evidence="5" id="KW-0547">Nucleotide-binding</keyword>
<keyword evidence="6" id="KW-0418">Kinase</keyword>
<feature type="transmembrane region" description="Helical" evidence="9">
    <location>
        <begin position="377"/>
        <end position="401"/>
    </location>
</feature>
<dbReference type="Pfam" id="PF07696">
    <property type="entry name" value="7TMR-DISMED2"/>
    <property type="match status" value="1"/>
</dbReference>
<keyword evidence="9" id="KW-1133">Transmembrane helix</keyword>
<feature type="transmembrane region" description="Helical" evidence="9">
    <location>
        <begin position="223"/>
        <end position="239"/>
    </location>
</feature>
<dbReference type="Gene3D" id="2.60.40.2380">
    <property type="match status" value="1"/>
</dbReference>
<gene>
    <name evidence="11" type="ORF">EHT25_26215</name>
</gene>
<keyword evidence="9" id="KW-0472">Membrane</keyword>
<dbReference type="GO" id="GO:0005524">
    <property type="term" value="F:ATP binding"/>
    <property type="evidence" value="ECO:0007669"/>
    <property type="project" value="UniProtKB-KW"/>
</dbReference>
<reference evidence="11 12" key="1">
    <citation type="submission" date="2018-11" db="EMBL/GenBank/DDBJ databases">
        <authorList>
            <person name="Zhou Z."/>
            <person name="Wang G."/>
        </authorList>
    </citation>
    <scope>NUCLEOTIDE SEQUENCE [LARGE SCALE GENOMIC DNA]</scope>
    <source>
        <strain evidence="11 12">KCTC52004</strain>
    </source>
</reference>
<protein>
    <recommendedName>
        <fullName evidence="2">histidine kinase</fullName>
        <ecNumber evidence="2">2.7.13.3</ecNumber>
    </recommendedName>
</protein>
<organism evidence="11 12">
    <name type="scientific">Larkinella rosea</name>
    <dbReference type="NCBI Taxonomy" id="2025312"/>
    <lineage>
        <taxon>Bacteria</taxon>
        <taxon>Pseudomonadati</taxon>
        <taxon>Bacteroidota</taxon>
        <taxon>Cytophagia</taxon>
        <taxon>Cytophagales</taxon>
        <taxon>Spirosomataceae</taxon>
        <taxon>Larkinella</taxon>
    </lineage>
</organism>
<evidence type="ECO:0000256" key="3">
    <source>
        <dbReference type="ARBA" id="ARBA00022553"/>
    </source>
</evidence>
<dbReference type="Gene3D" id="1.20.5.1930">
    <property type="match status" value="1"/>
</dbReference>
<dbReference type="PANTHER" id="PTHR24421:SF10">
    <property type="entry name" value="NITRATE_NITRITE SENSOR PROTEIN NARQ"/>
    <property type="match status" value="1"/>
</dbReference>
<keyword evidence="9" id="KW-0812">Transmembrane</keyword>
<feature type="transmembrane region" description="Helical" evidence="9">
    <location>
        <begin position="348"/>
        <end position="365"/>
    </location>
</feature>
<feature type="transmembrane region" description="Helical" evidence="9">
    <location>
        <begin position="315"/>
        <end position="336"/>
    </location>
</feature>
<dbReference type="GO" id="GO:0016020">
    <property type="term" value="C:membrane"/>
    <property type="evidence" value="ECO:0007669"/>
    <property type="project" value="InterPro"/>
</dbReference>
<evidence type="ECO:0000256" key="2">
    <source>
        <dbReference type="ARBA" id="ARBA00012438"/>
    </source>
</evidence>
<feature type="transmembrane region" description="Helical" evidence="9">
    <location>
        <begin position="289"/>
        <end position="309"/>
    </location>
</feature>
<dbReference type="InterPro" id="IPR003594">
    <property type="entry name" value="HATPase_dom"/>
</dbReference>
<feature type="transmembrane region" description="Helical" evidence="9">
    <location>
        <begin position="259"/>
        <end position="277"/>
    </location>
</feature>